<evidence type="ECO:0000256" key="1">
    <source>
        <dbReference type="PROSITE-ProRule" id="PRU00339"/>
    </source>
</evidence>
<dbReference type="InterPro" id="IPR019734">
    <property type="entry name" value="TPR_rpt"/>
</dbReference>
<dbReference type="PROSITE" id="PS51257">
    <property type="entry name" value="PROKAR_LIPOPROTEIN"/>
    <property type="match status" value="1"/>
</dbReference>
<gene>
    <name evidence="3" type="ORF">SAMN05421788_102262</name>
</gene>
<evidence type="ECO:0000256" key="2">
    <source>
        <dbReference type="SAM" id="SignalP"/>
    </source>
</evidence>
<evidence type="ECO:0000313" key="4">
    <source>
        <dbReference type="Proteomes" id="UP000186917"/>
    </source>
</evidence>
<evidence type="ECO:0008006" key="5">
    <source>
        <dbReference type="Google" id="ProtNLM"/>
    </source>
</evidence>
<dbReference type="Gene3D" id="1.25.40.390">
    <property type="match status" value="1"/>
</dbReference>
<dbReference type="SUPFAM" id="SSF48452">
    <property type="entry name" value="TPR-like"/>
    <property type="match status" value="1"/>
</dbReference>
<keyword evidence="2" id="KW-0732">Signal</keyword>
<dbReference type="STRING" id="477680.SAMN05421788_102262"/>
<dbReference type="InterPro" id="IPR011990">
    <property type="entry name" value="TPR-like_helical_dom_sf"/>
</dbReference>
<feature type="signal peptide" evidence="2">
    <location>
        <begin position="1"/>
        <end position="19"/>
    </location>
</feature>
<reference evidence="4" key="1">
    <citation type="submission" date="2017-01" db="EMBL/GenBank/DDBJ databases">
        <authorList>
            <person name="Varghese N."/>
            <person name="Submissions S."/>
        </authorList>
    </citation>
    <scope>NUCLEOTIDE SEQUENCE [LARGE SCALE GENOMIC DNA]</scope>
    <source>
        <strain evidence="4">DSM 21054</strain>
    </source>
</reference>
<dbReference type="PROSITE" id="PS50005">
    <property type="entry name" value="TPR"/>
    <property type="match status" value="1"/>
</dbReference>
<dbReference type="AlphaFoldDB" id="A0A173MHY9"/>
<accession>A0A173MHY9</accession>
<dbReference type="OrthoDB" id="1035036at2"/>
<keyword evidence="1" id="KW-0802">TPR repeat</keyword>
<dbReference type="RefSeq" id="WP_076377880.1">
    <property type="nucleotide sequence ID" value="NZ_AP017422.1"/>
</dbReference>
<protein>
    <recommendedName>
        <fullName evidence="5">SusD family protein</fullName>
    </recommendedName>
</protein>
<dbReference type="KEGG" id="fln:FLA_3130"/>
<keyword evidence="4" id="KW-1185">Reference proteome</keyword>
<feature type="chain" id="PRO_5011482966" description="SusD family protein" evidence="2">
    <location>
        <begin position="20"/>
        <end position="590"/>
    </location>
</feature>
<feature type="repeat" description="TPR" evidence="1">
    <location>
        <begin position="227"/>
        <end position="260"/>
    </location>
</feature>
<proteinExistence type="predicted"/>
<evidence type="ECO:0000313" key="3">
    <source>
        <dbReference type="EMBL" id="SIS94886.1"/>
    </source>
</evidence>
<dbReference type="Proteomes" id="UP000186917">
    <property type="component" value="Unassembled WGS sequence"/>
</dbReference>
<organism evidence="3 4">
    <name type="scientific">Filimonas lacunae</name>
    <dbReference type="NCBI Taxonomy" id="477680"/>
    <lineage>
        <taxon>Bacteria</taxon>
        <taxon>Pseudomonadati</taxon>
        <taxon>Bacteroidota</taxon>
        <taxon>Chitinophagia</taxon>
        <taxon>Chitinophagales</taxon>
        <taxon>Chitinophagaceae</taxon>
        <taxon>Filimonas</taxon>
    </lineage>
</organism>
<sequence>MKLLIRIIGLLYCCAAVTACNKTFDKLPVNELDVSNAYRNVDDANSAVMGIYGKFMGLADRYVILNELRGDLLEYTDNADEYLRQISTHSVTADNPYASPRPFYELIINCNDVLKNFTLMYQSKRLKEDEYNQRYSDIACLRSFLYLQLGIHYGDEVRYITDPLENVSALSDAGKFPKVPFNALLDSLINFTEAIPFKTQYTAQVSGTVGPVLNMTLDGIPTNTFFIQKKMLLGELYLWKGNYTKAATYYREVMEIGTPSGLSEGGLGLYKLAWGGANHYVTYYVVNNAPSLAYDDGWRMIFNRGYDASYGYEWLWALPYDSKFKPDNPLIQLFSPIGGKYLLKPSQAVVDNWHSQLQNPRFGVGTISYGQFTDAREPLSIRNLNGQPVVMKYLYNYIDYATNTALNPFTKNGKFYLFRQTQLHLHFAEAANRDGYYKLASAISDQGLGATFAPPVQSPAITDMTLWQNSLMLPAPYNFDARNSDNVPYFRGMWYRHIGVRRRVGLVPNVVSAGDSLISIENNIINEEALENAFEGTRWPDLLRIALRRNDPAFLADKVYAKLLKDNIPNAAAIREKLMQKNNWYLPFKL</sequence>
<dbReference type="EMBL" id="FTOR01000002">
    <property type="protein sequence ID" value="SIS94886.1"/>
    <property type="molecule type" value="Genomic_DNA"/>
</dbReference>
<name>A0A173MHY9_9BACT</name>